<dbReference type="EMBL" id="JAKLWS010000001">
    <property type="protein sequence ID" value="MCG2587115.1"/>
    <property type="molecule type" value="Genomic_DNA"/>
</dbReference>
<proteinExistence type="predicted"/>
<dbReference type="Proteomes" id="UP001165366">
    <property type="component" value="Unassembled WGS sequence"/>
</dbReference>
<evidence type="ECO:0000313" key="1">
    <source>
        <dbReference type="EMBL" id="MCG2587115.1"/>
    </source>
</evidence>
<evidence type="ECO:0000313" key="2">
    <source>
        <dbReference type="Proteomes" id="UP001165366"/>
    </source>
</evidence>
<organism evidence="1 2">
    <name type="scientific">Rhodohalobacter sulfatireducens</name>
    <dbReference type="NCBI Taxonomy" id="2911366"/>
    <lineage>
        <taxon>Bacteria</taxon>
        <taxon>Pseudomonadati</taxon>
        <taxon>Balneolota</taxon>
        <taxon>Balneolia</taxon>
        <taxon>Balneolales</taxon>
        <taxon>Balneolaceae</taxon>
        <taxon>Rhodohalobacter</taxon>
    </lineage>
</organism>
<sequence length="207" mass="22889">MRRFLVGCTVILVLIWVDPLAAQNEIPSPEKQIVAAVSPAPAEMKNGATVLGYDQNGDLVTLREGTNELICIADDPNVDRFHVACYFKEMEPFMERGRELRAEGLSREEVMAIRKQEIESGELSWPDKPMALYSLSGSDSGYDYSRDQLNSASPLYVVYVPYATEENTGIATKPASEGAPWLMNPGEPWAHIMISTGRTLGEESSDE</sequence>
<gene>
    <name evidence="1" type="ORF">L6773_00960</name>
</gene>
<keyword evidence="2" id="KW-1185">Reference proteome</keyword>
<reference evidence="1" key="1">
    <citation type="submission" date="2022-01" db="EMBL/GenBank/DDBJ databases">
        <authorList>
            <person name="Wang Y."/>
        </authorList>
    </citation>
    <scope>NUCLEOTIDE SEQUENCE</scope>
    <source>
        <strain evidence="1">WB101</strain>
    </source>
</reference>
<reference evidence="1" key="2">
    <citation type="submission" date="2024-05" db="EMBL/GenBank/DDBJ databases">
        <title>Rhodohalobacter halophilus gen. nov., sp. nov., a moderately halophilic member of the family Balneolaceae.</title>
        <authorList>
            <person name="Xia J."/>
        </authorList>
    </citation>
    <scope>NUCLEOTIDE SEQUENCE</scope>
    <source>
        <strain evidence="1">WB101</strain>
    </source>
</reference>
<dbReference type="RefSeq" id="WP_237851961.1">
    <property type="nucleotide sequence ID" value="NZ_JAKLWS010000001.1"/>
</dbReference>
<accession>A0ABS9K8D1</accession>
<comment type="caution">
    <text evidence="1">The sequence shown here is derived from an EMBL/GenBank/DDBJ whole genome shotgun (WGS) entry which is preliminary data.</text>
</comment>
<name>A0ABS9K8D1_9BACT</name>
<protein>
    <submittedName>
        <fullName evidence="1">Uncharacterized protein</fullName>
    </submittedName>
</protein>